<keyword evidence="3" id="KW-1185">Reference proteome</keyword>
<proteinExistence type="predicted"/>
<evidence type="ECO:0000313" key="3">
    <source>
        <dbReference type="Proteomes" id="UP001596356"/>
    </source>
</evidence>
<evidence type="ECO:0000256" key="1">
    <source>
        <dbReference type="SAM" id="MobiDB-lite"/>
    </source>
</evidence>
<protein>
    <recommendedName>
        <fullName evidence="4">PqqD family peptide modification chaperone</fullName>
    </recommendedName>
</protein>
<evidence type="ECO:0000313" key="2">
    <source>
        <dbReference type="EMBL" id="MFC6713193.1"/>
    </source>
</evidence>
<dbReference type="Proteomes" id="UP001596356">
    <property type="component" value="Unassembled WGS sequence"/>
</dbReference>
<sequence>MTTTTLPLAAAVSLGHALVADVAEELQLPALFIKGVVAVSQGLRAEDYVPGDVDVLCTADRAPELIAGLAARGWQPRPESAAHARFVTHSTTLLHPEWPCDIDIHTSFPGFFADPDTVFEALWQHRERHHVAGVGLWAPDYPAHALIVLLHGLRSPDLSKNAEEVARSTDRFAAMSEADRASTRELIRRTGASEVVAEVLNPLGWQIEVPAQPSAQFVLWRINSGPTNAEGWLVAIAEARGLDRLRLIYRAVLPSREDLLIDYPQVADAALPTAKAYVQRLVRAASRVPHAVRHVASTGWLAARRTPNPDLSADPKVPARAVDQVPVPAYPASSSHAESRSTPTASPPGERWAVYEPATDDESFVLRLSERGSTSPMRLNGVGLAILTLLDDTGGDVDQAVREAARLWPQPVDELRTVITGFQQEMSRLGVLP</sequence>
<accession>A0ABW2AQS6</accession>
<reference evidence="3" key="1">
    <citation type="journal article" date="2019" name="Int. J. Syst. Evol. Microbiol.">
        <title>The Global Catalogue of Microorganisms (GCM) 10K type strain sequencing project: providing services to taxonomists for standard genome sequencing and annotation.</title>
        <authorList>
            <consortium name="The Broad Institute Genomics Platform"/>
            <consortium name="The Broad Institute Genome Sequencing Center for Infectious Disease"/>
            <person name="Wu L."/>
            <person name="Ma J."/>
        </authorList>
    </citation>
    <scope>NUCLEOTIDE SEQUENCE [LARGE SCALE GENOMIC DNA]</scope>
    <source>
        <strain evidence="3">NBRC 106593</strain>
    </source>
</reference>
<comment type="caution">
    <text evidence="2">The sequence shown here is derived from an EMBL/GenBank/DDBJ whole genome shotgun (WGS) entry which is preliminary data.</text>
</comment>
<dbReference type="EMBL" id="JBHSWJ010000002">
    <property type="protein sequence ID" value="MFC6713193.1"/>
    <property type="molecule type" value="Genomic_DNA"/>
</dbReference>
<dbReference type="RefSeq" id="WP_377820775.1">
    <property type="nucleotide sequence ID" value="NZ_JBHSWJ010000002.1"/>
</dbReference>
<organism evidence="2 3">
    <name type="scientific">Branchiibius cervicis</name>
    <dbReference type="NCBI Taxonomy" id="908252"/>
    <lineage>
        <taxon>Bacteria</taxon>
        <taxon>Bacillati</taxon>
        <taxon>Actinomycetota</taxon>
        <taxon>Actinomycetes</taxon>
        <taxon>Micrococcales</taxon>
        <taxon>Dermacoccaceae</taxon>
        <taxon>Branchiibius</taxon>
    </lineage>
</organism>
<feature type="region of interest" description="Disordered" evidence="1">
    <location>
        <begin position="329"/>
        <end position="351"/>
    </location>
</feature>
<evidence type="ECO:0008006" key="4">
    <source>
        <dbReference type="Google" id="ProtNLM"/>
    </source>
</evidence>
<feature type="compositionally biased region" description="Polar residues" evidence="1">
    <location>
        <begin position="332"/>
        <end position="344"/>
    </location>
</feature>
<name>A0ABW2AQS6_9MICO</name>
<gene>
    <name evidence="2" type="ORF">ACFQBT_04735</name>
</gene>